<dbReference type="Proteomes" id="UP000002573">
    <property type="component" value="Chromosome"/>
</dbReference>
<keyword evidence="1 8" id="KW-0378">Hydrolase</keyword>
<feature type="transmembrane region" description="Helical" evidence="6">
    <location>
        <begin position="423"/>
        <end position="445"/>
    </location>
</feature>
<dbReference type="InterPro" id="IPR017853">
    <property type="entry name" value="GH"/>
</dbReference>
<dbReference type="InterPro" id="IPR001547">
    <property type="entry name" value="Glyco_hydro_5"/>
</dbReference>
<name>D7D815_STAHD</name>
<dbReference type="RefSeq" id="WP_013143109.1">
    <property type="nucleotide sequence ID" value="NC_014205.1"/>
</dbReference>
<evidence type="ECO:0000256" key="5">
    <source>
        <dbReference type="ARBA" id="ARBA00023326"/>
    </source>
</evidence>
<dbReference type="GO" id="GO:0030245">
    <property type="term" value="P:cellulose catabolic process"/>
    <property type="evidence" value="ECO:0007669"/>
    <property type="project" value="UniProtKB-KW"/>
</dbReference>
<dbReference type="CAZy" id="GH5">
    <property type="family name" value="Glycoside Hydrolase Family 5"/>
</dbReference>
<keyword evidence="6" id="KW-1133">Transmembrane helix</keyword>
<dbReference type="EMBL" id="CP002051">
    <property type="protein sequence ID" value="ADI31911.1"/>
    <property type="molecule type" value="Genomic_DNA"/>
</dbReference>
<keyword evidence="9" id="KW-1185">Reference proteome</keyword>
<feature type="domain" description="Glycoside hydrolase family 5" evidence="7">
    <location>
        <begin position="76"/>
        <end position="376"/>
    </location>
</feature>
<protein>
    <submittedName>
        <fullName evidence="8">Cellulase</fullName>
        <ecNumber evidence="8">3.2.1.4</ecNumber>
    </submittedName>
</protein>
<dbReference type="PANTHER" id="PTHR35923:SF2">
    <property type="entry name" value="ENDOGLUCANASE"/>
    <property type="match status" value="1"/>
</dbReference>
<dbReference type="KEGG" id="shc:Shell_0798"/>
<evidence type="ECO:0000256" key="6">
    <source>
        <dbReference type="SAM" id="Phobius"/>
    </source>
</evidence>
<keyword evidence="6" id="KW-0812">Transmembrane</keyword>
<dbReference type="Pfam" id="PF00150">
    <property type="entry name" value="Cellulase"/>
    <property type="match status" value="1"/>
</dbReference>
<dbReference type="SUPFAM" id="SSF51445">
    <property type="entry name" value="(Trans)glycosidases"/>
    <property type="match status" value="1"/>
</dbReference>
<accession>D7D815</accession>
<reference evidence="8 9" key="2">
    <citation type="journal article" date="2011" name="Stand. Genomic Sci.">
        <title>Complete genome sequence of Staphylothermus hellenicus P8.</title>
        <authorList>
            <person name="Anderson I."/>
            <person name="Wirth R."/>
            <person name="Lucas S."/>
            <person name="Copeland A."/>
            <person name="Lapidus A."/>
            <person name="Cheng J.F."/>
            <person name="Goodwin L."/>
            <person name="Pitluck S."/>
            <person name="Davenport K."/>
            <person name="Detter J.C."/>
            <person name="Han C."/>
            <person name="Tapia R."/>
            <person name="Land M."/>
            <person name="Hauser L."/>
            <person name="Pati A."/>
            <person name="Mikhailova N."/>
            <person name="Woyke T."/>
            <person name="Klenk H.P."/>
            <person name="Kyrpides N."/>
            <person name="Ivanova N."/>
        </authorList>
    </citation>
    <scope>NUCLEOTIDE SEQUENCE [LARGE SCALE GENOMIC DNA]</scope>
    <source>
        <strain evidence="9">DSM 12710 / JCM 10830 / BK20S6-10-b1 / P8</strain>
    </source>
</reference>
<organism evidence="8 9">
    <name type="scientific">Staphylothermus hellenicus (strain DSM 12710 / JCM 10830 / BK20S6-10-b1 / P8)</name>
    <dbReference type="NCBI Taxonomy" id="591019"/>
    <lineage>
        <taxon>Archaea</taxon>
        <taxon>Thermoproteota</taxon>
        <taxon>Thermoprotei</taxon>
        <taxon>Desulfurococcales</taxon>
        <taxon>Desulfurococcaceae</taxon>
        <taxon>Staphylothermus</taxon>
    </lineage>
</organism>
<evidence type="ECO:0000313" key="8">
    <source>
        <dbReference type="EMBL" id="ADI31911.1"/>
    </source>
</evidence>
<dbReference type="GO" id="GO:0008810">
    <property type="term" value="F:cellulase activity"/>
    <property type="evidence" value="ECO:0007669"/>
    <property type="project" value="UniProtKB-EC"/>
</dbReference>
<evidence type="ECO:0000256" key="3">
    <source>
        <dbReference type="ARBA" id="ARBA00023277"/>
    </source>
</evidence>
<dbReference type="Gene3D" id="3.20.20.80">
    <property type="entry name" value="Glycosidases"/>
    <property type="match status" value="1"/>
</dbReference>
<evidence type="ECO:0000259" key="7">
    <source>
        <dbReference type="Pfam" id="PF00150"/>
    </source>
</evidence>
<gene>
    <name evidence="8" type="ordered locus">Shell_0798</name>
</gene>
<keyword evidence="2" id="KW-0136">Cellulose degradation</keyword>
<dbReference type="PANTHER" id="PTHR35923">
    <property type="entry name" value="MAJOR EXTRACELLULAR ENDOGLUCANASE"/>
    <property type="match status" value="1"/>
</dbReference>
<proteinExistence type="predicted"/>
<sequence>MPARTRIACAVILLLVFLALYIAWPVEGSFLKQQPYNELRGRVLGSNIQIPKDHIPYYHIVNGTIYMDDKLIHLFGVSWFGFELPDHIVYGLWARNWKDILKDIKEMGFNAIRLPFCHESITPGTKPVPGRISYSLNPDLRNLTSLEIMEKIISYANELNIFVLLDYHRIGCRYIEPLWYTDNFSEEQYIKDWVFLAQKFGKYPNVIGADIKNEPHDSASWGTGDNKTDFRLFAERVGQAILQVAPHWLIFIEGVQYTHVPEIDGRNPYSCFWGENLMGVKDYPVRLPKDKIVYSPHVYGPSVYNMPYFNDPEFPRNLPKIWELHFGYLKELGYAIVIGEWGGRYVGKDKVWQDAFADWLIQKGIYDFFYWCLNPESGDTGGIFKSDWRTVNQDKLNLIHRIINAASQAQASTISGKHDWKTYLVLIAPTLLPVLILVILVLLIIKRRYTKKQ</sequence>
<keyword evidence="6" id="KW-0472">Membrane</keyword>
<dbReference type="InterPro" id="IPR018087">
    <property type="entry name" value="Glyco_hydro_5_CS"/>
</dbReference>
<dbReference type="HOGENOM" id="CLU_020735_0_0_2"/>
<evidence type="ECO:0000256" key="1">
    <source>
        <dbReference type="ARBA" id="ARBA00022801"/>
    </source>
</evidence>
<dbReference type="PROSITE" id="PS00659">
    <property type="entry name" value="GLYCOSYL_HYDROL_F5"/>
    <property type="match status" value="1"/>
</dbReference>
<dbReference type="eggNOG" id="arCOG07700">
    <property type="taxonomic scope" value="Archaea"/>
</dbReference>
<keyword evidence="4 8" id="KW-0326">Glycosidase</keyword>
<keyword evidence="5" id="KW-0624">Polysaccharide degradation</keyword>
<evidence type="ECO:0000313" key="9">
    <source>
        <dbReference type="Proteomes" id="UP000002573"/>
    </source>
</evidence>
<evidence type="ECO:0000256" key="2">
    <source>
        <dbReference type="ARBA" id="ARBA00023001"/>
    </source>
</evidence>
<evidence type="ECO:0000256" key="4">
    <source>
        <dbReference type="ARBA" id="ARBA00023295"/>
    </source>
</evidence>
<dbReference type="GeneID" id="9234087"/>
<keyword evidence="3" id="KW-0119">Carbohydrate metabolism</keyword>
<dbReference type="AlphaFoldDB" id="D7D815"/>
<reference evidence="9" key="1">
    <citation type="submission" date="2010-05" db="EMBL/GenBank/DDBJ databases">
        <title>Complete sequence of Staphylothermus hellenicus DSM 12710.</title>
        <authorList>
            <consortium name="US DOE Joint Genome Institute"/>
            <person name="Lucas S."/>
            <person name="Copeland A."/>
            <person name="Lapidus A."/>
            <person name="Cheng J.-F."/>
            <person name="Bruce D."/>
            <person name="Goodwin L."/>
            <person name="Pitluck S."/>
            <person name="Davenport K."/>
            <person name="Detter J.C."/>
            <person name="Han C."/>
            <person name="Tapia R."/>
            <person name="Larimer F."/>
            <person name="Land M."/>
            <person name="Hauser L."/>
            <person name="Kyrpides N."/>
            <person name="Mikhailova N."/>
            <person name="Anderson I.J."/>
            <person name="Woyke T."/>
        </authorList>
    </citation>
    <scope>NUCLEOTIDE SEQUENCE [LARGE SCALE GENOMIC DNA]</scope>
    <source>
        <strain evidence="9">DSM 12710 / JCM 10830 / BK20S6-10-b1 / P8</strain>
    </source>
</reference>
<dbReference type="EC" id="3.2.1.4" evidence="8"/>
<dbReference type="STRING" id="591019.Shell_0798"/>